<dbReference type="InterPro" id="IPR003593">
    <property type="entry name" value="AAA+_ATPase"/>
</dbReference>
<proteinExistence type="predicted"/>
<dbReference type="Gene3D" id="3.40.50.300">
    <property type="entry name" value="P-loop containing nucleotide triphosphate hydrolases"/>
    <property type="match status" value="1"/>
</dbReference>
<dbReference type="GO" id="GO:0016887">
    <property type="term" value="F:ATP hydrolysis activity"/>
    <property type="evidence" value="ECO:0007669"/>
    <property type="project" value="InterPro"/>
</dbReference>
<dbReference type="AlphaFoldDB" id="A0A3M2LGQ9"/>
<reference evidence="6 7" key="1">
    <citation type="submission" date="2018-10" db="EMBL/GenBank/DDBJ databases">
        <title>Isolation from cow dung.</title>
        <authorList>
            <person name="Ling L."/>
        </authorList>
    </citation>
    <scope>NUCLEOTIDE SEQUENCE [LARGE SCALE GENOMIC DNA]</scope>
    <source>
        <strain evidence="6 7">NEAU-LL90</strain>
    </source>
</reference>
<dbReference type="SUPFAM" id="SSF52540">
    <property type="entry name" value="P-loop containing nucleoside triphosphate hydrolases"/>
    <property type="match status" value="1"/>
</dbReference>
<organism evidence="6 7">
    <name type="scientific">Nocardia stercoris</name>
    <dbReference type="NCBI Taxonomy" id="2483361"/>
    <lineage>
        <taxon>Bacteria</taxon>
        <taxon>Bacillati</taxon>
        <taxon>Actinomycetota</taxon>
        <taxon>Actinomycetes</taxon>
        <taxon>Mycobacteriales</taxon>
        <taxon>Nocardiaceae</taxon>
        <taxon>Nocardia</taxon>
    </lineage>
</organism>
<dbReference type="Proteomes" id="UP000279275">
    <property type="component" value="Unassembled WGS sequence"/>
</dbReference>
<dbReference type="OrthoDB" id="8481147at2"/>
<dbReference type="PROSITE" id="PS50893">
    <property type="entry name" value="ABC_TRANSPORTER_2"/>
    <property type="match status" value="1"/>
</dbReference>
<dbReference type="InterPro" id="IPR017871">
    <property type="entry name" value="ABC_transporter-like_CS"/>
</dbReference>
<keyword evidence="7" id="KW-1185">Reference proteome</keyword>
<dbReference type="SMART" id="SM00382">
    <property type="entry name" value="AAA"/>
    <property type="match status" value="1"/>
</dbReference>
<accession>A0A3M2LGQ9</accession>
<name>A0A3M2LGQ9_9NOCA</name>
<evidence type="ECO:0000259" key="5">
    <source>
        <dbReference type="PROSITE" id="PS50893"/>
    </source>
</evidence>
<dbReference type="EMBL" id="RFFH01000001">
    <property type="protein sequence ID" value="RMI35803.1"/>
    <property type="molecule type" value="Genomic_DNA"/>
</dbReference>
<evidence type="ECO:0000256" key="3">
    <source>
        <dbReference type="ARBA" id="ARBA00022840"/>
    </source>
</evidence>
<evidence type="ECO:0000256" key="2">
    <source>
        <dbReference type="ARBA" id="ARBA00022741"/>
    </source>
</evidence>
<dbReference type="Pfam" id="PF00005">
    <property type="entry name" value="ABC_tran"/>
    <property type="match status" value="1"/>
</dbReference>
<dbReference type="PANTHER" id="PTHR43423:SF1">
    <property type="entry name" value="ABC TRANSPORTER I FAMILY MEMBER 17"/>
    <property type="match status" value="1"/>
</dbReference>
<dbReference type="PROSITE" id="PS00211">
    <property type="entry name" value="ABC_TRANSPORTER_1"/>
    <property type="match status" value="1"/>
</dbReference>
<keyword evidence="3 6" id="KW-0067">ATP-binding</keyword>
<sequence length="211" mass="21795">MDRVGVSQGGVAVLADVDAVLPAGRCTAIVGASGTGKTTLLRLLNRLAEPDIGMIALDGVPIADLEVRDLRRRVGLVAQTATLLAESVGDEIRVGRPDLTAAQVTELLAQVGLPEAFAFRLCAELSGGEAQRVCLARGLAVEPEWLLLDEPTSALDADAAAMIRAVVRRHCDRGGGVVLVSHDSGFTGATADSVLHLDGGRLQPLGSGGFE</sequence>
<evidence type="ECO:0000313" key="7">
    <source>
        <dbReference type="Proteomes" id="UP000279275"/>
    </source>
</evidence>
<dbReference type="InterPro" id="IPR003439">
    <property type="entry name" value="ABC_transporter-like_ATP-bd"/>
</dbReference>
<feature type="domain" description="ABC transporter" evidence="5">
    <location>
        <begin position="1"/>
        <end position="211"/>
    </location>
</feature>
<comment type="caution">
    <text evidence="6">The sequence shown here is derived from an EMBL/GenBank/DDBJ whole genome shotgun (WGS) entry which is preliminary data.</text>
</comment>
<keyword evidence="1" id="KW-0813">Transport</keyword>
<evidence type="ECO:0000256" key="4">
    <source>
        <dbReference type="ARBA" id="ARBA00022967"/>
    </source>
</evidence>
<evidence type="ECO:0000256" key="1">
    <source>
        <dbReference type="ARBA" id="ARBA00022448"/>
    </source>
</evidence>
<dbReference type="PANTHER" id="PTHR43423">
    <property type="entry name" value="ABC TRANSPORTER I FAMILY MEMBER 17"/>
    <property type="match status" value="1"/>
</dbReference>
<keyword evidence="2" id="KW-0547">Nucleotide-binding</keyword>
<evidence type="ECO:0000313" key="6">
    <source>
        <dbReference type="EMBL" id="RMI35803.1"/>
    </source>
</evidence>
<keyword evidence="4" id="KW-1278">Translocase</keyword>
<protein>
    <submittedName>
        <fullName evidence="6">ATP-binding cassette domain-containing protein</fullName>
    </submittedName>
</protein>
<dbReference type="GO" id="GO:0005524">
    <property type="term" value="F:ATP binding"/>
    <property type="evidence" value="ECO:0007669"/>
    <property type="project" value="UniProtKB-KW"/>
</dbReference>
<dbReference type="InterPro" id="IPR027417">
    <property type="entry name" value="P-loop_NTPase"/>
</dbReference>
<gene>
    <name evidence="6" type="ORF">EBN03_03125</name>
</gene>